<keyword evidence="6 11" id="KW-0812">Transmembrane</keyword>
<evidence type="ECO:0000256" key="6">
    <source>
        <dbReference type="ARBA" id="ARBA00022692"/>
    </source>
</evidence>
<gene>
    <name evidence="13" type="ORF">H8E19_00030</name>
</gene>
<accession>A0A8J6T1E6</accession>
<dbReference type="GO" id="GO:0009103">
    <property type="term" value="P:lipopolysaccharide biosynthetic process"/>
    <property type="evidence" value="ECO:0007669"/>
    <property type="project" value="UniProtKB-KW"/>
</dbReference>
<evidence type="ECO:0000256" key="2">
    <source>
        <dbReference type="ARBA" id="ARBA00022475"/>
    </source>
</evidence>
<dbReference type="GO" id="GO:0022857">
    <property type="term" value="F:transmembrane transporter activity"/>
    <property type="evidence" value="ECO:0007669"/>
    <property type="project" value="InterPro"/>
</dbReference>
<dbReference type="InterPro" id="IPR000390">
    <property type="entry name" value="Small_drug/metabolite_transptr"/>
</dbReference>
<evidence type="ECO:0000256" key="5">
    <source>
        <dbReference type="ARBA" id="ARBA00022556"/>
    </source>
</evidence>
<comment type="caution">
    <text evidence="13">The sequence shown here is derived from an EMBL/GenBank/DDBJ whole genome shotgun (WGS) entry which is preliminary data.</text>
</comment>
<comment type="subcellular location">
    <subcellularLocation>
        <location evidence="1">Cell membrane</location>
        <topology evidence="1">Multi-pass membrane protein</topology>
    </subcellularLocation>
</comment>
<proteinExistence type="predicted"/>
<dbReference type="Proteomes" id="UP000650524">
    <property type="component" value="Unassembled WGS sequence"/>
</dbReference>
<evidence type="ECO:0000256" key="8">
    <source>
        <dbReference type="ARBA" id="ARBA00022989"/>
    </source>
</evidence>
<dbReference type="InterPro" id="IPR037185">
    <property type="entry name" value="EmrE-like"/>
</dbReference>
<organism evidence="13 14">
    <name type="scientific">Candidatus Desulfacyla euxinica</name>
    <dbReference type="NCBI Taxonomy" id="2841693"/>
    <lineage>
        <taxon>Bacteria</taxon>
        <taxon>Deltaproteobacteria</taxon>
        <taxon>Candidatus Desulfacyla</taxon>
    </lineage>
</organism>
<dbReference type="Gene3D" id="1.10.3730.20">
    <property type="match status" value="1"/>
</dbReference>
<protein>
    <submittedName>
        <fullName evidence="13">EamA family transporter</fullName>
    </submittedName>
</protein>
<name>A0A8J6T1E6_9DELT</name>
<dbReference type="SUPFAM" id="SSF103481">
    <property type="entry name" value="Multidrug resistance efflux transporter EmrE"/>
    <property type="match status" value="1"/>
</dbReference>
<evidence type="ECO:0000313" key="14">
    <source>
        <dbReference type="Proteomes" id="UP000650524"/>
    </source>
</evidence>
<evidence type="ECO:0000256" key="11">
    <source>
        <dbReference type="SAM" id="Phobius"/>
    </source>
</evidence>
<dbReference type="Pfam" id="PF00892">
    <property type="entry name" value="EamA"/>
    <property type="match status" value="1"/>
</dbReference>
<feature type="transmembrane region" description="Helical" evidence="11">
    <location>
        <begin position="42"/>
        <end position="70"/>
    </location>
</feature>
<feature type="domain" description="EamA" evidence="12">
    <location>
        <begin position="50"/>
        <end position="120"/>
    </location>
</feature>
<evidence type="ECO:0000256" key="7">
    <source>
        <dbReference type="ARBA" id="ARBA00022985"/>
    </source>
</evidence>
<keyword evidence="9" id="KW-0443">Lipid metabolism</keyword>
<evidence type="ECO:0000256" key="3">
    <source>
        <dbReference type="ARBA" id="ARBA00022516"/>
    </source>
</evidence>
<keyword evidence="3" id="KW-0444">Lipid biosynthesis</keyword>
<dbReference type="PANTHER" id="PTHR30561">
    <property type="entry name" value="SMR FAMILY PROTON-DEPENDENT DRUG EFFLUX TRANSPORTER SUGE"/>
    <property type="match status" value="1"/>
</dbReference>
<sequence>MNRYLPLILLGVLLNAAAQLSLKQGMRTIGHFAFSLENIFPIGARVILNPFVFAGLVCYVISVIVWLMALSRVEVSYAYPLLSVGYIVTAFAGQFFFQEALGPMRWAGILIICIGVFLVTRSA</sequence>
<feature type="transmembrane region" description="Helical" evidence="11">
    <location>
        <begin position="103"/>
        <end position="120"/>
    </location>
</feature>
<keyword evidence="10 11" id="KW-0472">Membrane</keyword>
<dbReference type="GO" id="GO:0005886">
    <property type="term" value="C:plasma membrane"/>
    <property type="evidence" value="ECO:0007669"/>
    <property type="project" value="UniProtKB-SubCell"/>
</dbReference>
<evidence type="ECO:0000313" key="13">
    <source>
        <dbReference type="EMBL" id="MBC8175760.1"/>
    </source>
</evidence>
<keyword evidence="8 11" id="KW-1133">Transmembrane helix</keyword>
<keyword evidence="7" id="KW-0448">Lipopolysaccharide biosynthesis</keyword>
<evidence type="ECO:0000256" key="9">
    <source>
        <dbReference type="ARBA" id="ARBA00023098"/>
    </source>
</evidence>
<dbReference type="EMBL" id="JACNJD010000003">
    <property type="protein sequence ID" value="MBC8175760.1"/>
    <property type="molecule type" value="Genomic_DNA"/>
</dbReference>
<keyword evidence="2" id="KW-1003">Cell membrane</keyword>
<dbReference type="AlphaFoldDB" id="A0A8J6T1E6"/>
<dbReference type="PANTHER" id="PTHR30561:SF9">
    <property type="entry name" value="4-AMINO-4-DEOXY-L-ARABINOSE-PHOSPHOUNDECAPRENOL FLIPPASE SUBUNIT ARNF-RELATED"/>
    <property type="match status" value="1"/>
</dbReference>
<evidence type="ECO:0000256" key="4">
    <source>
        <dbReference type="ARBA" id="ARBA00022519"/>
    </source>
</evidence>
<feature type="transmembrane region" description="Helical" evidence="11">
    <location>
        <begin position="77"/>
        <end position="97"/>
    </location>
</feature>
<reference evidence="13 14" key="1">
    <citation type="submission" date="2020-08" db="EMBL/GenBank/DDBJ databases">
        <title>Bridging the membrane lipid divide: bacteria of the FCB group superphylum have the potential to synthesize archaeal ether lipids.</title>
        <authorList>
            <person name="Villanueva L."/>
            <person name="Von Meijenfeldt F.A.B."/>
            <person name="Westbye A.B."/>
            <person name="Yadav S."/>
            <person name="Hopmans E.C."/>
            <person name="Dutilh B.E."/>
            <person name="Sinninghe Damste J.S."/>
        </authorList>
    </citation>
    <scope>NUCLEOTIDE SEQUENCE [LARGE SCALE GENOMIC DNA]</scope>
    <source>
        <strain evidence="13">NIOZ-UU27</strain>
    </source>
</reference>
<keyword evidence="4" id="KW-0997">Cell inner membrane</keyword>
<evidence type="ECO:0000256" key="1">
    <source>
        <dbReference type="ARBA" id="ARBA00004651"/>
    </source>
</evidence>
<evidence type="ECO:0000259" key="12">
    <source>
        <dbReference type="Pfam" id="PF00892"/>
    </source>
</evidence>
<keyword evidence="5" id="KW-0441">Lipid A biosynthesis</keyword>
<dbReference type="InterPro" id="IPR000620">
    <property type="entry name" value="EamA_dom"/>
</dbReference>
<evidence type="ECO:0000256" key="10">
    <source>
        <dbReference type="ARBA" id="ARBA00023136"/>
    </source>
</evidence>